<dbReference type="OrthoDB" id="73491at2759"/>
<comment type="caution">
    <text evidence="2">The sequence shown here is derived from an EMBL/GenBank/DDBJ whole genome shotgun (WGS) entry which is preliminary data.</text>
</comment>
<dbReference type="Proteomes" id="UP000252519">
    <property type="component" value="Unassembled WGS sequence"/>
</dbReference>
<feature type="region of interest" description="Disordered" evidence="1">
    <location>
        <begin position="227"/>
        <end position="301"/>
    </location>
</feature>
<evidence type="ECO:0000313" key="3">
    <source>
        <dbReference type="Proteomes" id="UP000252519"/>
    </source>
</evidence>
<dbReference type="InterPro" id="IPR046331">
    <property type="entry name" value="GPAM1-like"/>
</dbReference>
<sequence length="301" mass="33076">MKEGWHRFWPVLPVIMRDGDPEGSKKTIGPELPPGFGGDDCKEEVCYGPTMPLVEKDGECETSPALPPKMVIGPALPPKKDDFQETLIGPALPPKTDIGPAFPQKMDIGPALPPNMSIGPALPPNMDIGPALPPRMDDCEETLIGPALPPEIGDCQHFGPSTSSSECDIGPLPAKELDDDQQAMEYVRRRLELESKKATENKLVREEWLTKVPKQGVIAGLTARTFKRSKNTSEFDESWEETPQTKRAATQGKNSENDSVVAARNQKNVAVHKEFDSNRSESLIDMHMKERRKGDGKNSTT</sequence>
<feature type="compositionally biased region" description="Basic and acidic residues" evidence="1">
    <location>
        <begin position="271"/>
        <end position="301"/>
    </location>
</feature>
<reference evidence="2 3" key="1">
    <citation type="submission" date="2014-10" db="EMBL/GenBank/DDBJ databases">
        <title>Draft genome of the hookworm Ancylostoma caninum.</title>
        <authorList>
            <person name="Mitreva M."/>
        </authorList>
    </citation>
    <scope>NUCLEOTIDE SEQUENCE [LARGE SCALE GENOMIC DNA]</scope>
    <source>
        <strain evidence="2 3">Baltimore</strain>
    </source>
</reference>
<evidence type="ECO:0000256" key="1">
    <source>
        <dbReference type="SAM" id="MobiDB-lite"/>
    </source>
</evidence>
<proteinExistence type="predicted"/>
<evidence type="ECO:0008006" key="4">
    <source>
        <dbReference type="Google" id="ProtNLM"/>
    </source>
</evidence>
<feature type="region of interest" description="Disordered" evidence="1">
    <location>
        <begin position="160"/>
        <end position="181"/>
    </location>
</feature>
<dbReference type="STRING" id="29170.A0A368FB37"/>
<accession>A0A368FB37</accession>
<feature type="region of interest" description="Disordered" evidence="1">
    <location>
        <begin position="19"/>
        <end position="39"/>
    </location>
</feature>
<dbReference type="PANTHER" id="PTHR46370">
    <property type="entry name" value="GPALPP MOTIFS-CONTAINING PROTEIN 1"/>
    <property type="match status" value="1"/>
</dbReference>
<evidence type="ECO:0000313" key="2">
    <source>
        <dbReference type="EMBL" id="RCN29401.1"/>
    </source>
</evidence>
<organism evidence="2 3">
    <name type="scientific">Ancylostoma caninum</name>
    <name type="common">Dog hookworm</name>
    <dbReference type="NCBI Taxonomy" id="29170"/>
    <lineage>
        <taxon>Eukaryota</taxon>
        <taxon>Metazoa</taxon>
        <taxon>Ecdysozoa</taxon>
        <taxon>Nematoda</taxon>
        <taxon>Chromadorea</taxon>
        <taxon>Rhabditida</taxon>
        <taxon>Rhabditina</taxon>
        <taxon>Rhabditomorpha</taxon>
        <taxon>Strongyloidea</taxon>
        <taxon>Ancylostomatidae</taxon>
        <taxon>Ancylostomatinae</taxon>
        <taxon>Ancylostoma</taxon>
    </lineage>
</organism>
<keyword evidence="3" id="KW-1185">Reference proteome</keyword>
<dbReference type="PANTHER" id="PTHR46370:SF1">
    <property type="entry name" value="GPALPP MOTIFS-CONTAINING PROTEIN 1"/>
    <property type="match status" value="1"/>
</dbReference>
<protein>
    <recommendedName>
        <fullName evidence="4">GPALPP motifs-containing protein 1</fullName>
    </recommendedName>
</protein>
<gene>
    <name evidence="2" type="ORF">ANCCAN_24844</name>
</gene>
<feature type="compositionally biased region" description="Polar residues" evidence="1">
    <location>
        <begin position="241"/>
        <end position="258"/>
    </location>
</feature>
<name>A0A368FB37_ANCCA</name>
<dbReference type="AlphaFoldDB" id="A0A368FB37"/>
<dbReference type="EMBL" id="JOJR01001970">
    <property type="protein sequence ID" value="RCN29401.1"/>
    <property type="molecule type" value="Genomic_DNA"/>
</dbReference>